<comment type="similarity">
    <text evidence="6">Belongs to the bacterial secretin family.</text>
</comment>
<dbReference type="PANTHER" id="PTHR30332">
    <property type="entry name" value="PROBABLE GENERAL SECRETION PATHWAY PROTEIN D"/>
    <property type="match status" value="1"/>
</dbReference>
<dbReference type="Gene3D" id="3.30.1370.130">
    <property type="match status" value="4"/>
</dbReference>
<dbReference type="GO" id="GO:0019867">
    <property type="term" value="C:outer membrane"/>
    <property type="evidence" value="ECO:0007669"/>
    <property type="project" value="InterPro"/>
</dbReference>
<name>A0A8J6I348_9FIRM</name>
<dbReference type="GO" id="GO:0015627">
    <property type="term" value="C:type II protein secretion system complex"/>
    <property type="evidence" value="ECO:0007669"/>
    <property type="project" value="TreeGrafter"/>
</dbReference>
<evidence type="ECO:0000256" key="1">
    <source>
        <dbReference type="ARBA" id="ARBA00004370"/>
    </source>
</evidence>
<gene>
    <name evidence="10" type="ORF">G5B42_07495</name>
</gene>
<feature type="domain" description="Secretin/TonB short N-terminal" evidence="9">
    <location>
        <begin position="52"/>
        <end position="100"/>
    </location>
</feature>
<dbReference type="EMBL" id="JAAKDE010000014">
    <property type="protein sequence ID" value="MBA2133387.1"/>
    <property type="molecule type" value="Genomic_DNA"/>
</dbReference>
<keyword evidence="4" id="KW-0472">Membrane</keyword>
<feature type="domain" description="Secretin/TonB short N-terminal" evidence="9">
    <location>
        <begin position="221"/>
        <end position="270"/>
    </location>
</feature>
<feature type="signal peptide" evidence="8">
    <location>
        <begin position="1"/>
        <end position="26"/>
    </location>
</feature>
<evidence type="ECO:0000259" key="9">
    <source>
        <dbReference type="SMART" id="SM00965"/>
    </source>
</evidence>
<dbReference type="InterPro" id="IPR004846">
    <property type="entry name" value="T2SS/T3SS_dom"/>
</dbReference>
<protein>
    <recommendedName>
        <fullName evidence="9">Secretin/TonB short N-terminal domain-containing protein</fullName>
    </recommendedName>
</protein>
<evidence type="ECO:0000313" key="11">
    <source>
        <dbReference type="Proteomes" id="UP000657177"/>
    </source>
</evidence>
<evidence type="ECO:0000256" key="2">
    <source>
        <dbReference type="ARBA" id="ARBA00022448"/>
    </source>
</evidence>
<keyword evidence="8" id="KW-0732">Signal</keyword>
<feature type="region of interest" description="Disordered" evidence="7">
    <location>
        <begin position="733"/>
        <end position="754"/>
    </location>
</feature>
<dbReference type="Pfam" id="PF21305">
    <property type="entry name" value="type_II_gspD_N0"/>
    <property type="match status" value="1"/>
</dbReference>
<keyword evidence="11" id="KW-1185">Reference proteome</keyword>
<dbReference type="Pfam" id="PF00263">
    <property type="entry name" value="Secretin"/>
    <property type="match status" value="1"/>
</dbReference>
<dbReference type="AlphaFoldDB" id="A0A8J6I348"/>
<dbReference type="InterPro" id="IPR050810">
    <property type="entry name" value="Bact_Secretion_Sys_Channel"/>
</dbReference>
<keyword evidence="2" id="KW-0813">Transport</keyword>
<dbReference type="GO" id="GO:0009306">
    <property type="term" value="P:protein secretion"/>
    <property type="evidence" value="ECO:0007669"/>
    <property type="project" value="InterPro"/>
</dbReference>
<feature type="domain" description="Secretin/TonB short N-terminal" evidence="9">
    <location>
        <begin position="305"/>
        <end position="353"/>
    </location>
</feature>
<accession>A0A8J6I348</accession>
<evidence type="ECO:0000256" key="6">
    <source>
        <dbReference type="RuleBase" id="RU004003"/>
    </source>
</evidence>
<dbReference type="SMART" id="SM00965">
    <property type="entry name" value="STN"/>
    <property type="match status" value="4"/>
</dbReference>
<comment type="subcellular location">
    <subcellularLocation>
        <location evidence="1">Membrane</location>
    </subcellularLocation>
</comment>
<keyword evidence="3" id="KW-0812">Transmembrane</keyword>
<evidence type="ECO:0000256" key="3">
    <source>
        <dbReference type="ARBA" id="ARBA00022692"/>
    </source>
</evidence>
<sequence length="844" mass="94208">MSKKKKGFFRVSLCLILFLLALGVEAAAKWDLDFKNADLHDVLRALAELEKVNMIIDPAVQGRVTIHLKQLTFAECLNILAAEFGFQVEKSNGVYRVYYDPLRSIKIEAGEHGLSVDLKDAPLELVLAELSKATATNIIYPPEVKERVSLTMYQVGLPELLTILADRTGYELEKDGEFYFLKKSPLREGFYLLWENDLLSLDLTNVPLQELARELTAQTPATVVVDRTLQASVSVFFRNLPLEAGLQLLCRTNNLSLSKEGPQLYRIVGNDEDFQVIFNNNLLSVEANNVEVTRILDKIARVAGIDLLYDQEVRGRITVKFVDLPLERGLQLMLESNNFILERKSGYFYVRWNRNPNIKIVHDEETGLFTLDIINSSLNDVLIELARRADQDIIIYSHVNHNINKISIRGVTFTEALDYVLQGTIYTYKYANGVYVVGDGTNLRPETIDLIESRFYTLNYTNAEYVFNNLPVNLPRTNIVVFKEQNGFLVNGSSQLHKYFQEYLAALDRPDNMIRTEVIRLQHIKAEEALKLIPSSIPKQDLMVLTEANAIAATGTNEQIKRVRNYLEKIDLKNPLILFDVMVVQLSKSLGRNYGLTELGAAPGQSEPGTVLSWGGDSLKSLVAETIFPGSTAAQLVKARLEAMVKDGKAQLWANPQITTLNGSRAEFNVSTRYPRTVVVTTAVPAGGEGQETQTQTRLIEVVTGIKISILPWVSADKDITLEIKPTITESVPDTLAGGEGNPIPATSERSTESTVRVKEGDPVVIGGLIQRQESVTRNKIPILGDLPLIGGLFSNTAVNQEESEFVVIITPYILSGEYAEEESKVSTTDIMEEYSAEFQKVIP</sequence>
<evidence type="ECO:0000256" key="7">
    <source>
        <dbReference type="SAM" id="MobiDB-lite"/>
    </source>
</evidence>
<feature type="chain" id="PRO_5035281983" description="Secretin/TonB short N-terminal domain-containing protein" evidence="8">
    <location>
        <begin position="27"/>
        <end position="844"/>
    </location>
</feature>
<dbReference type="RefSeq" id="WP_181339855.1">
    <property type="nucleotide sequence ID" value="NZ_JAAKDE010000014.1"/>
</dbReference>
<dbReference type="PRINTS" id="PR00811">
    <property type="entry name" value="BCTERIALGSPD"/>
</dbReference>
<evidence type="ECO:0000313" key="10">
    <source>
        <dbReference type="EMBL" id="MBA2133387.1"/>
    </source>
</evidence>
<feature type="domain" description="Secretin/TonB short N-terminal" evidence="9">
    <location>
        <begin position="136"/>
        <end position="184"/>
    </location>
</feature>
<dbReference type="PANTHER" id="PTHR30332:SF17">
    <property type="entry name" value="TYPE IV PILIATION SYSTEM PROTEIN DR_0774-RELATED"/>
    <property type="match status" value="1"/>
</dbReference>
<evidence type="ECO:0000256" key="4">
    <source>
        <dbReference type="ARBA" id="ARBA00023136"/>
    </source>
</evidence>
<dbReference type="Gene3D" id="3.30.1370.120">
    <property type="match status" value="1"/>
</dbReference>
<dbReference type="InterPro" id="IPR049371">
    <property type="entry name" value="GspD-like_N0"/>
</dbReference>
<comment type="caution">
    <text evidence="10">The sequence shown here is derived from an EMBL/GenBank/DDBJ whole genome shotgun (WGS) entry which is preliminary data.</text>
</comment>
<keyword evidence="5" id="KW-0998">Cell outer membrane</keyword>
<evidence type="ECO:0000256" key="8">
    <source>
        <dbReference type="SAM" id="SignalP"/>
    </source>
</evidence>
<organism evidence="10 11">
    <name type="scientific">Capillibacterium thermochitinicola</name>
    <dbReference type="NCBI Taxonomy" id="2699427"/>
    <lineage>
        <taxon>Bacteria</taxon>
        <taxon>Bacillati</taxon>
        <taxon>Bacillota</taxon>
        <taxon>Capillibacterium</taxon>
    </lineage>
</organism>
<evidence type="ECO:0000256" key="5">
    <source>
        <dbReference type="ARBA" id="ARBA00023237"/>
    </source>
</evidence>
<dbReference type="InterPro" id="IPR011662">
    <property type="entry name" value="Secretin/TonB_short_N"/>
</dbReference>
<proteinExistence type="inferred from homology"/>
<reference evidence="10" key="1">
    <citation type="submission" date="2020-06" db="EMBL/GenBank/DDBJ databases">
        <title>Novel chitinolytic bacterium.</title>
        <authorList>
            <person name="Ungkulpasvich U."/>
            <person name="Kosugi A."/>
            <person name="Uke A."/>
        </authorList>
    </citation>
    <scope>NUCLEOTIDE SEQUENCE</scope>
    <source>
        <strain evidence="10">UUS1-1</strain>
    </source>
</reference>
<dbReference type="Proteomes" id="UP000657177">
    <property type="component" value="Unassembled WGS sequence"/>
</dbReference>
<dbReference type="InterPro" id="IPR001775">
    <property type="entry name" value="GspD/PilQ"/>
</dbReference>
<dbReference type="InterPro" id="IPR038591">
    <property type="entry name" value="NolW-like_sf"/>
</dbReference>